<dbReference type="SUPFAM" id="SSF56801">
    <property type="entry name" value="Acetyl-CoA synthetase-like"/>
    <property type="match status" value="1"/>
</dbReference>
<reference evidence="8 11" key="1">
    <citation type="submission" date="2014-07" db="EMBL/GenBank/DDBJ databases">
        <authorList>
            <person name="Wibberg Daniel"/>
        </authorList>
    </citation>
    <scope>NUCLEOTIDE SEQUENCE [LARGE SCALE GENOMIC DNA]</scope>
</reference>
<dbReference type="PROSITE" id="PS00455">
    <property type="entry name" value="AMP_BINDING"/>
    <property type="match status" value="1"/>
</dbReference>
<keyword evidence="4 5" id="KW-0067">ATP-binding</keyword>
<dbReference type="Pfam" id="PF00501">
    <property type="entry name" value="AMP-binding"/>
    <property type="match status" value="1"/>
</dbReference>
<keyword evidence="11" id="KW-1185">Reference proteome</keyword>
<dbReference type="GO" id="GO:0009234">
    <property type="term" value="P:menaquinone biosynthetic process"/>
    <property type="evidence" value="ECO:0007669"/>
    <property type="project" value="UniProtKB-UniRule"/>
</dbReference>
<dbReference type="NCBIfam" id="NF002966">
    <property type="entry name" value="PRK03640.1"/>
    <property type="match status" value="1"/>
</dbReference>
<evidence type="ECO:0000259" key="6">
    <source>
        <dbReference type="Pfam" id="PF00501"/>
    </source>
</evidence>
<dbReference type="CDD" id="cd05912">
    <property type="entry name" value="OSB_CoA_lg"/>
    <property type="match status" value="1"/>
</dbReference>
<evidence type="ECO:0000256" key="2">
    <source>
        <dbReference type="ARBA" id="ARBA00022598"/>
    </source>
</evidence>
<comment type="function">
    <text evidence="5">Converts 2-succinylbenzoate (OSB) to 2-succinylbenzoyl-CoA (OSB-CoA).</text>
</comment>
<dbReference type="InterPro" id="IPR045851">
    <property type="entry name" value="AMP-bd_C_sf"/>
</dbReference>
<evidence type="ECO:0000313" key="8">
    <source>
        <dbReference type="EMBL" id="CEE02434.1"/>
    </source>
</evidence>
<evidence type="ECO:0000313" key="10">
    <source>
        <dbReference type="Proteomes" id="UP000032076"/>
    </source>
</evidence>
<dbReference type="GO" id="GO:0005524">
    <property type="term" value="F:ATP binding"/>
    <property type="evidence" value="ECO:0007669"/>
    <property type="project" value="UniProtKB-KW"/>
</dbReference>
<keyword evidence="3 5" id="KW-0547">Nucleotide-binding</keyword>
<dbReference type="NCBIfam" id="TIGR01923">
    <property type="entry name" value="menE"/>
    <property type="match status" value="1"/>
</dbReference>
<dbReference type="HAMAP" id="MF_00731">
    <property type="entry name" value="MenE"/>
    <property type="match status" value="1"/>
</dbReference>
<dbReference type="PANTHER" id="PTHR43201:SF5">
    <property type="entry name" value="MEDIUM-CHAIN ACYL-COA LIGASE ACSF2, MITOCHONDRIAL"/>
    <property type="match status" value="1"/>
</dbReference>
<dbReference type="AlphaFoldDB" id="A0A090KUQ3"/>
<evidence type="ECO:0000256" key="5">
    <source>
        <dbReference type="HAMAP-Rule" id="MF_00731"/>
    </source>
</evidence>
<dbReference type="OrthoDB" id="9762242at2"/>
<dbReference type="PATRIC" id="fig|35841.6.peg.1244"/>
<dbReference type="InterPro" id="IPR020845">
    <property type="entry name" value="AMP-binding_CS"/>
</dbReference>
<dbReference type="PANTHER" id="PTHR43201">
    <property type="entry name" value="ACYL-COA SYNTHETASE"/>
    <property type="match status" value="1"/>
</dbReference>
<dbReference type="EMBL" id="JXLU01000095">
    <property type="protein sequence ID" value="KIO72535.1"/>
    <property type="molecule type" value="Genomic_DNA"/>
</dbReference>
<protein>
    <recommendedName>
        <fullName evidence="5">2-succinylbenzoate--CoA ligase</fullName>
        <ecNumber evidence="5">6.2.1.26</ecNumber>
    </recommendedName>
    <alternativeName>
        <fullName evidence="5">o-succinylbenzoyl-CoA synthetase</fullName>
        <shortName evidence="5">OSB-CoA synthetase</shortName>
    </alternativeName>
</protein>
<evidence type="ECO:0000256" key="4">
    <source>
        <dbReference type="ARBA" id="ARBA00022840"/>
    </source>
</evidence>
<feature type="domain" description="AMP-binding enzyme C-terminal" evidence="7">
    <location>
        <begin position="407"/>
        <end position="482"/>
    </location>
</feature>
<evidence type="ECO:0000256" key="1">
    <source>
        <dbReference type="ARBA" id="ARBA00022428"/>
    </source>
</evidence>
<reference evidence="9 10" key="2">
    <citation type="submission" date="2015-01" db="EMBL/GenBank/DDBJ databases">
        <title>Draft Genome Sequences of Four Bacillus thermoamylovorans Strains, Isolated From Food Products.</title>
        <authorList>
            <person name="Krawcyk A.O."/>
            <person name="Berendsen E.M."/>
            <person name="Eijlander R.T."/>
            <person name="de Jong A."/>
            <person name="Wells-Bennik M."/>
            <person name="Kuipers O.P."/>
        </authorList>
    </citation>
    <scope>NUCLEOTIDE SEQUENCE [LARGE SCALE GENOMIC DNA]</scope>
    <source>
        <strain evidence="9 10">B4167</strain>
    </source>
</reference>
<comment type="pathway">
    <text evidence="5">Quinol/quinone metabolism; menaquinone biosynthesis.</text>
</comment>
<evidence type="ECO:0000256" key="3">
    <source>
        <dbReference type="ARBA" id="ARBA00022741"/>
    </source>
</evidence>
<sequence>MTGFQTIPNWLRKRAYLTPNRVAVHFNGQEITFQALYEKAKEAAEKIHSAGVQKGDHVAVLLKNHLDMVVILHALQLLGCPAVLLNGRLQANELIFQITDSRAQYLISEADFTDQCSAIESFCSKPILWIEKFHHYGRMSFEEVADFPFDEVCTIMYTSGTTGKPKGVLQTYGNHWSSAIGSALNLGLQENDAWLTAVPLFHISGFSTLIRSVLYGIPIVLFEKFEEEKINQALVDGKATIMSVVSTMLQRMIQQLGSRNYHPSFRCMLTGGGPVPLSLLETCNQKNIPVFQTYGLTETSSQIVTLAPEDSIRKLGSAGKPLFFSDIRIEKDGEIASPNQVGEIVVKGPNVTKGYFNRNEANQTSFTKDGWFHTGDIGYLDEEGFLFVLDRRSDLIISGGENIYPSEIENVIHRHPAIKEVSVVGMEDSFWGQIPVAFFVAKDGCQVTNIELEEFCVKKLAKYKVPKRWIELDEIPKNAANKVLRRVLKEKLNNKKVSRE</sequence>
<dbReference type="eggNOG" id="COG0318">
    <property type="taxonomic scope" value="Bacteria"/>
</dbReference>
<accession>A0A090KUQ3</accession>
<dbReference type="GO" id="GO:0006631">
    <property type="term" value="P:fatty acid metabolic process"/>
    <property type="evidence" value="ECO:0007669"/>
    <property type="project" value="TreeGrafter"/>
</dbReference>
<dbReference type="Gene3D" id="3.40.50.12780">
    <property type="entry name" value="N-terminal domain of ligase-like"/>
    <property type="match status" value="1"/>
</dbReference>
<dbReference type="GO" id="GO:0031956">
    <property type="term" value="F:medium-chain fatty acid-CoA ligase activity"/>
    <property type="evidence" value="ECO:0007669"/>
    <property type="project" value="TreeGrafter"/>
</dbReference>
<dbReference type="InterPro" id="IPR042099">
    <property type="entry name" value="ANL_N_sf"/>
</dbReference>
<dbReference type="EMBL" id="CCRF01000072">
    <property type="protein sequence ID" value="CEE02434.1"/>
    <property type="molecule type" value="Genomic_DNA"/>
</dbReference>
<keyword evidence="2 5" id="KW-0436">Ligase</keyword>
<dbReference type="InterPro" id="IPR025110">
    <property type="entry name" value="AMP-bd_C"/>
</dbReference>
<dbReference type="UniPathway" id="UPA00079"/>
<comment type="pathway">
    <text evidence="5">Quinol/quinone metabolism; 1,4-dihydroxy-2-naphthoate biosynthesis; 1,4-dihydroxy-2-naphthoate from chorismate: step 5/7.</text>
</comment>
<organism evidence="8 11">
    <name type="scientific">Caldibacillus thermoamylovorans</name>
    <dbReference type="NCBI Taxonomy" id="35841"/>
    <lineage>
        <taxon>Bacteria</taxon>
        <taxon>Bacillati</taxon>
        <taxon>Bacillota</taxon>
        <taxon>Bacilli</taxon>
        <taxon>Bacillales</taxon>
        <taxon>Bacillaceae</taxon>
        <taxon>Caldibacillus</taxon>
    </lineage>
</organism>
<comment type="catalytic activity">
    <reaction evidence="5">
        <text>2-succinylbenzoate + ATP + CoA = 2-succinylbenzoyl-CoA + AMP + diphosphate</text>
        <dbReference type="Rhea" id="RHEA:17009"/>
        <dbReference type="ChEBI" id="CHEBI:18325"/>
        <dbReference type="ChEBI" id="CHEBI:30616"/>
        <dbReference type="ChEBI" id="CHEBI:33019"/>
        <dbReference type="ChEBI" id="CHEBI:57287"/>
        <dbReference type="ChEBI" id="CHEBI:57364"/>
        <dbReference type="ChEBI" id="CHEBI:456215"/>
        <dbReference type="EC" id="6.2.1.26"/>
    </reaction>
</comment>
<dbReference type="UniPathway" id="UPA01057">
    <property type="reaction ID" value="UER00166"/>
</dbReference>
<dbReference type="EC" id="6.2.1.26" evidence="5"/>
<gene>
    <name evidence="5 8" type="primary">menE</name>
    <name evidence="9" type="ORF">B4167_1225</name>
    <name evidence="8" type="ORF">BT1A1_2616</name>
</gene>
<dbReference type="Proteomes" id="UP000032076">
    <property type="component" value="Unassembled WGS sequence"/>
</dbReference>
<keyword evidence="1 5" id="KW-0474">Menaquinone biosynthesis</keyword>
<evidence type="ECO:0000259" key="7">
    <source>
        <dbReference type="Pfam" id="PF13193"/>
    </source>
</evidence>
<dbReference type="Gene3D" id="3.30.300.30">
    <property type="match status" value="1"/>
</dbReference>
<dbReference type="Proteomes" id="UP000040576">
    <property type="component" value="Unassembled WGS sequence"/>
</dbReference>
<dbReference type="InterPro" id="IPR010192">
    <property type="entry name" value="MenE"/>
</dbReference>
<evidence type="ECO:0000313" key="9">
    <source>
        <dbReference type="EMBL" id="KIO72535.1"/>
    </source>
</evidence>
<proteinExistence type="inferred from homology"/>
<dbReference type="RefSeq" id="WP_034771906.1">
    <property type="nucleotide sequence ID" value="NZ_CCRF01000072.1"/>
</dbReference>
<dbReference type="InterPro" id="IPR000873">
    <property type="entry name" value="AMP-dep_synth/lig_dom"/>
</dbReference>
<name>A0A090KUQ3_9BACI</name>
<comment type="similarity">
    <text evidence="5">Belongs to the ATP-dependent AMP-binding enzyme family. MenE subfamily.</text>
</comment>
<evidence type="ECO:0000313" key="11">
    <source>
        <dbReference type="Proteomes" id="UP000040576"/>
    </source>
</evidence>
<dbReference type="FunFam" id="3.30.300.30:FF:000008">
    <property type="entry name" value="2,3-dihydroxybenzoate-AMP ligase"/>
    <property type="match status" value="1"/>
</dbReference>
<feature type="domain" description="AMP-dependent synthetase/ligase" evidence="6">
    <location>
        <begin position="12"/>
        <end position="356"/>
    </location>
</feature>
<dbReference type="STRING" id="35841.B4167_1225"/>
<dbReference type="GO" id="GO:0008756">
    <property type="term" value="F:o-succinylbenzoate-CoA ligase activity"/>
    <property type="evidence" value="ECO:0007669"/>
    <property type="project" value="UniProtKB-UniRule"/>
</dbReference>
<dbReference type="Pfam" id="PF13193">
    <property type="entry name" value="AMP-binding_C"/>
    <property type="match status" value="1"/>
</dbReference>